<gene>
    <name evidence="5" type="ORF">BJ878DRAFT_253697</name>
</gene>
<dbReference type="CDD" id="cd07061">
    <property type="entry name" value="HP_HAP_like"/>
    <property type="match status" value="1"/>
</dbReference>
<dbReference type="SUPFAM" id="SSF53254">
    <property type="entry name" value="Phosphoglycerate mutase-like"/>
    <property type="match status" value="1"/>
</dbReference>
<dbReference type="OrthoDB" id="6509975at2759"/>
<dbReference type="Gene3D" id="3.40.50.1240">
    <property type="entry name" value="Phosphoglycerate mutase-like"/>
    <property type="match status" value="1"/>
</dbReference>
<evidence type="ECO:0000256" key="2">
    <source>
        <dbReference type="ARBA" id="ARBA00023180"/>
    </source>
</evidence>
<keyword evidence="6" id="KW-1185">Reference proteome</keyword>
<dbReference type="InterPro" id="IPR000560">
    <property type="entry name" value="His_Pase_clade-2"/>
</dbReference>
<accession>A0A9P7YWG5</accession>
<dbReference type="PIRSF" id="PIRSF000894">
    <property type="entry name" value="Acid_phosphatase"/>
    <property type="match status" value="1"/>
</dbReference>
<dbReference type="PANTHER" id="PTHR20963">
    <property type="entry name" value="MULTIPLE INOSITOL POLYPHOSPHATE PHOSPHATASE-RELATED"/>
    <property type="match status" value="1"/>
</dbReference>
<keyword evidence="2" id="KW-0325">Glycoprotein</keyword>
<feature type="signal peptide" evidence="4">
    <location>
        <begin position="1"/>
        <end position="17"/>
    </location>
</feature>
<dbReference type="InterPro" id="IPR016274">
    <property type="entry name" value="Histidine_acid_Pase_euk"/>
</dbReference>
<keyword evidence="3" id="KW-1015">Disulfide bond</keyword>
<comment type="caution">
    <text evidence="5">The sequence shown here is derived from an EMBL/GenBank/DDBJ whole genome shotgun (WGS) entry which is preliminary data.</text>
</comment>
<feature type="chain" id="PRO_5040498877" evidence="4">
    <location>
        <begin position="18"/>
        <end position="471"/>
    </location>
</feature>
<dbReference type="Pfam" id="PF00328">
    <property type="entry name" value="His_Phos_2"/>
    <property type="match status" value="1"/>
</dbReference>
<dbReference type="GO" id="GO:0009277">
    <property type="term" value="C:fungal-type cell wall"/>
    <property type="evidence" value="ECO:0007669"/>
    <property type="project" value="TreeGrafter"/>
</dbReference>
<keyword evidence="4" id="KW-0732">Signal</keyword>
<keyword evidence="1" id="KW-0378">Hydrolase</keyword>
<dbReference type="AlphaFoldDB" id="A0A9P7YWG5"/>
<feature type="disulfide bond" evidence="3">
    <location>
        <begin position="423"/>
        <end position="431"/>
    </location>
</feature>
<evidence type="ECO:0000256" key="1">
    <source>
        <dbReference type="ARBA" id="ARBA00022801"/>
    </source>
</evidence>
<dbReference type="PANTHER" id="PTHR20963:SF12">
    <property type="entry name" value="HISTIDINE ACID PHOSPHATASE"/>
    <property type="match status" value="1"/>
</dbReference>
<organism evidence="5 6">
    <name type="scientific">Calycina marina</name>
    <dbReference type="NCBI Taxonomy" id="1763456"/>
    <lineage>
        <taxon>Eukaryota</taxon>
        <taxon>Fungi</taxon>
        <taxon>Dikarya</taxon>
        <taxon>Ascomycota</taxon>
        <taxon>Pezizomycotina</taxon>
        <taxon>Leotiomycetes</taxon>
        <taxon>Helotiales</taxon>
        <taxon>Pezizellaceae</taxon>
        <taxon>Calycina</taxon>
    </lineage>
</organism>
<dbReference type="Proteomes" id="UP000887226">
    <property type="component" value="Unassembled WGS sequence"/>
</dbReference>
<dbReference type="InterPro" id="IPR029033">
    <property type="entry name" value="His_PPase_superfam"/>
</dbReference>
<dbReference type="EMBL" id="MU254289">
    <property type="protein sequence ID" value="KAG9241015.1"/>
    <property type="molecule type" value="Genomic_DNA"/>
</dbReference>
<evidence type="ECO:0000256" key="3">
    <source>
        <dbReference type="PIRSR" id="PIRSR000894-2"/>
    </source>
</evidence>
<feature type="disulfide bond" evidence="3">
    <location>
        <begin position="257"/>
        <end position="271"/>
    </location>
</feature>
<protein>
    <submittedName>
        <fullName evidence="5">Histidine phosphatase superfamily</fullName>
    </submittedName>
</protein>
<feature type="disulfide bond" evidence="3">
    <location>
        <begin position="61"/>
        <end position="391"/>
    </location>
</feature>
<dbReference type="GO" id="GO:0003993">
    <property type="term" value="F:acid phosphatase activity"/>
    <property type="evidence" value="ECO:0007669"/>
    <property type="project" value="TreeGrafter"/>
</dbReference>
<proteinExistence type="predicted"/>
<evidence type="ECO:0000313" key="6">
    <source>
        <dbReference type="Proteomes" id="UP000887226"/>
    </source>
</evidence>
<reference evidence="5" key="1">
    <citation type="journal article" date="2021" name="IMA Fungus">
        <title>Genomic characterization of three marine fungi, including Emericellopsis atlantica sp. nov. with signatures of a generalist lifestyle and marine biomass degradation.</title>
        <authorList>
            <person name="Hagestad O.C."/>
            <person name="Hou L."/>
            <person name="Andersen J.H."/>
            <person name="Hansen E.H."/>
            <person name="Altermark B."/>
            <person name="Li C."/>
            <person name="Kuhnert E."/>
            <person name="Cox R.J."/>
            <person name="Crous P.W."/>
            <person name="Spatafora J.W."/>
            <person name="Lail K."/>
            <person name="Amirebrahimi M."/>
            <person name="Lipzen A."/>
            <person name="Pangilinan J."/>
            <person name="Andreopoulos W."/>
            <person name="Hayes R.D."/>
            <person name="Ng V."/>
            <person name="Grigoriev I.V."/>
            <person name="Jackson S.A."/>
            <person name="Sutton T.D.S."/>
            <person name="Dobson A.D.W."/>
            <person name="Rama T."/>
        </authorList>
    </citation>
    <scope>NUCLEOTIDE SEQUENCE</scope>
    <source>
        <strain evidence="5">TRa3180A</strain>
    </source>
</reference>
<evidence type="ECO:0000256" key="4">
    <source>
        <dbReference type="SAM" id="SignalP"/>
    </source>
</evidence>
<dbReference type="FunFam" id="3.40.50.1240:FF:000065">
    <property type="entry name" value="Similar to histidine acid phosphatase"/>
    <property type="match status" value="1"/>
</dbReference>
<evidence type="ECO:0000313" key="5">
    <source>
        <dbReference type="EMBL" id="KAG9241015.1"/>
    </source>
</evidence>
<sequence>MRQSISALLAIVQLTVAIQLPFLPTSHTEGYKFDPLLHLPGISPYFDAVGSGLNHKAPRDCEVTAATYLVRHAAIYANDKDYEDYIEPFIKKLNITETKVRAFGILRTRRDGWSGPLAFFATWKNPIDDPENQLEKITLQGLKDSQKVGKHLFSRYPDLVPTTKKVYADKKSRTKDTATAFIKSFPQDVDIVEVRDSHETFHSQNPHKACKAFTKEPGDNELKIFMGKYIPSIISRLQPFSPVELEQTDIMGLQQLCGYESAITGKKSDICHVFTDDEWMAYEYAWDLKYLYMVGHGNPLSPYLGFPWLNTTAELFEKFHDDHAKEGGQRFFLSFTHREVPPFIATALGLFNSSNAFAEEFPTDRINWSRSWKMAELIPFLGHVGIEKMTCKRSGAGLGAEADGGNEYVRIIANTAPRPIPFCQDGPGASCSFEGFKTLVADGMSAFGDFDRVCGNKNKNMDGDGDVEGEL</sequence>
<name>A0A9P7YWG5_9HELO</name>